<dbReference type="AlphaFoldDB" id="A0A9R0W9R2"/>
<comment type="subcellular location">
    <subcellularLocation>
        <location evidence="1">Membrane</location>
    </subcellularLocation>
</comment>
<keyword evidence="6 13" id="KW-1133">Transmembrane helix</keyword>
<evidence type="ECO:0000256" key="4">
    <source>
        <dbReference type="ARBA" id="ARBA00022692"/>
    </source>
</evidence>
<evidence type="ECO:0000313" key="14">
    <source>
        <dbReference type="EMBL" id="VAI03828.1"/>
    </source>
</evidence>
<dbReference type="InterPro" id="IPR017972">
    <property type="entry name" value="Cyt_P450_CS"/>
</dbReference>
<dbReference type="PANTHER" id="PTHR24282">
    <property type="entry name" value="CYTOCHROME P450 FAMILY MEMBER"/>
    <property type="match status" value="1"/>
</dbReference>
<evidence type="ECO:0000313" key="15">
    <source>
        <dbReference type="Proteomes" id="UP000324705"/>
    </source>
</evidence>
<keyword evidence="3 11" id="KW-0349">Heme</keyword>
<evidence type="ECO:0000256" key="1">
    <source>
        <dbReference type="ARBA" id="ARBA00004370"/>
    </source>
</evidence>
<dbReference type="GO" id="GO:0005506">
    <property type="term" value="F:iron ion binding"/>
    <property type="evidence" value="ECO:0007669"/>
    <property type="project" value="InterPro"/>
</dbReference>
<evidence type="ECO:0000256" key="5">
    <source>
        <dbReference type="ARBA" id="ARBA00022723"/>
    </source>
</evidence>
<evidence type="ECO:0008006" key="16">
    <source>
        <dbReference type="Google" id="ProtNLM"/>
    </source>
</evidence>
<keyword evidence="15" id="KW-1185">Reference proteome</keyword>
<sequence length="552" mass="62105">MNKVATYRIYYLTSSLPSLPYSVCLMEKLHLLALLLPILLGLPLLYICDILWLRPERIRKKLRKQGVRGPRPTLFYGNTQEMKRIRQEAVSAQKQDTSNYISTLFPHFLIWRETYGSVFLYSTGAVEILFVSDPGMVKDMSHCTSSELGKPIYIQKSRKPLFGDGILVSNGDIWAYQRKVIAPEFFMEKIKIMIELIVEASVPPLEAWESMLDDAGGSREIDVDGYLRNFSADVIARACFGSDFTTGEEIFYKLRQLQKAISQQDTLVGLSAVWKVLPTKANREIQKLEQEVRLLILDAAKEHSRESSISNNDDNGNNCIETKHNGFLRSIVNSSRHCPASYNGSAEDYIVDNCKNIYFAGHETAAVTTTWCLMLLATHPVWQDHARAEALEVCRGCTKLDVDVLRRLKTITMVIQETLRLYPPASLIVREALTDFKLGALDVPRGTIVQTAIAMLHLDKDVWGQDAGEFRPDRFTNGAAAACEPSHMYLPFGHGPRICAGQNLAMVELKVVLVRLLSKFAFSPSPGYRHAPLFRLTIEPGFGMPLVVTKLP</sequence>
<dbReference type="GO" id="GO:0004497">
    <property type="term" value="F:monooxygenase activity"/>
    <property type="evidence" value="ECO:0007669"/>
    <property type="project" value="UniProtKB-KW"/>
</dbReference>
<keyword evidence="4 13" id="KW-0812">Transmembrane</keyword>
<name>A0A9R0W9R2_TRITD</name>
<gene>
    <name evidence="14" type="ORF">TRITD_4Bv1G050660</name>
</gene>
<dbReference type="GO" id="GO:0016020">
    <property type="term" value="C:membrane"/>
    <property type="evidence" value="ECO:0007669"/>
    <property type="project" value="UniProtKB-SubCell"/>
</dbReference>
<protein>
    <recommendedName>
        <fullName evidence="16">Cytochrome P450</fullName>
    </recommendedName>
</protein>
<evidence type="ECO:0000256" key="3">
    <source>
        <dbReference type="ARBA" id="ARBA00022617"/>
    </source>
</evidence>
<comment type="cofactor">
    <cofactor evidence="11">
        <name>heme</name>
        <dbReference type="ChEBI" id="CHEBI:30413"/>
    </cofactor>
</comment>
<dbReference type="Gramene" id="TRITD4Bv1G050660.2">
    <property type="protein sequence ID" value="TRITD4Bv1G050660.2"/>
    <property type="gene ID" value="TRITD4Bv1G050660"/>
</dbReference>
<evidence type="ECO:0000256" key="10">
    <source>
        <dbReference type="ARBA" id="ARBA00023136"/>
    </source>
</evidence>
<evidence type="ECO:0000256" key="2">
    <source>
        <dbReference type="ARBA" id="ARBA00010617"/>
    </source>
</evidence>
<keyword evidence="5 11" id="KW-0479">Metal-binding</keyword>
<feature type="binding site" description="axial binding residue" evidence="11">
    <location>
        <position position="499"/>
    </location>
    <ligand>
        <name>heme</name>
        <dbReference type="ChEBI" id="CHEBI:30413"/>
    </ligand>
    <ligandPart>
        <name>Fe</name>
        <dbReference type="ChEBI" id="CHEBI:18248"/>
    </ligandPart>
</feature>
<dbReference type="PRINTS" id="PR00385">
    <property type="entry name" value="P450"/>
</dbReference>
<dbReference type="PANTHER" id="PTHR24282:SF99">
    <property type="entry name" value="CYTOCHROME P450 714A1"/>
    <property type="match status" value="1"/>
</dbReference>
<dbReference type="GO" id="GO:0016705">
    <property type="term" value="F:oxidoreductase activity, acting on paired donors, with incorporation or reduction of molecular oxygen"/>
    <property type="evidence" value="ECO:0007669"/>
    <property type="project" value="InterPro"/>
</dbReference>
<feature type="transmembrane region" description="Helical" evidence="13">
    <location>
        <begin position="29"/>
        <end position="53"/>
    </location>
</feature>
<proteinExistence type="inferred from homology"/>
<evidence type="ECO:0000256" key="8">
    <source>
        <dbReference type="ARBA" id="ARBA00023004"/>
    </source>
</evidence>
<evidence type="ECO:0000256" key="11">
    <source>
        <dbReference type="PIRSR" id="PIRSR602401-1"/>
    </source>
</evidence>
<keyword evidence="8 11" id="KW-0408">Iron</keyword>
<dbReference type="GO" id="GO:0006629">
    <property type="term" value="P:lipid metabolic process"/>
    <property type="evidence" value="ECO:0007669"/>
    <property type="project" value="UniProtKB-ARBA"/>
</dbReference>
<dbReference type="PROSITE" id="PS00086">
    <property type="entry name" value="CYTOCHROME_P450"/>
    <property type="match status" value="1"/>
</dbReference>
<dbReference type="OMA" id="RISYMEL"/>
<dbReference type="InterPro" id="IPR002401">
    <property type="entry name" value="Cyt_P450_E_grp-I"/>
</dbReference>
<dbReference type="Proteomes" id="UP000324705">
    <property type="component" value="Chromosome 4B"/>
</dbReference>
<evidence type="ECO:0000256" key="7">
    <source>
        <dbReference type="ARBA" id="ARBA00023002"/>
    </source>
</evidence>
<evidence type="ECO:0000256" key="6">
    <source>
        <dbReference type="ARBA" id="ARBA00022989"/>
    </source>
</evidence>
<comment type="similarity">
    <text evidence="2 12">Belongs to the cytochrome P450 family.</text>
</comment>
<evidence type="ECO:0000256" key="13">
    <source>
        <dbReference type="SAM" id="Phobius"/>
    </source>
</evidence>
<dbReference type="EMBL" id="LT934118">
    <property type="protein sequence ID" value="VAI03828.1"/>
    <property type="molecule type" value="Genomic_DNA"/>
</dbReference>
<dbReference type="Pfam" id="PF00067">
    <property type="entry name" value="p450"/>
    <property type="match status" value="1"/>
</dbReference>
<reference evidence="14 15" key="1">
    <citation type="submission" date="2017-09" db="EMBL/GenBank/DDBJ databases">
        <authorList>
            <consortium name="International Durum Wheat Genome Sequencing Consortium (IDWGSC)"/>
            <person name="Milanesi L."/>
        </authorList>
    </citation>
    <scope>NUCLEOTIDE SEQUENCE [LARGE SCALE GENOMIC DNA]</scope>
    <source>
        <strain evidence="15">cv. Svevo</strain>
    </source>
</reference>
<dbReference type="PRINTS" id="PR00463">
    <property type="entry name" value="EP450I"/>
</dbReference>
<keyword evidence="9 12" id="KW-0503">Monooxygenase</keyword>
<accession>A0A9R0W9R2</accession>
<dbReference type="InterPro" id="IPR050665">
    <property type="entry name" value="Cytochrome_P450_Monooxygen"/>
</dbReference>
<keyword evidence="7 12" id="KW-0560">Oxidoreductase</keyword>
<evidence type="ECO:0000256" key="9">
    <source>
        <dbReference type="ARBA" id="ARBA00023033"/>
    </source>
</evidence>
<dbReference type="InterPro" id="IPR001128">
    <property type="entry name" value="Cyt_P450"/>
</dbReference>
<dbReference type="InterPro" id="IPR036396">
    <property type="entry name" value="Cyt_P450_sf"/>
</dbReference>
<dbReference type="GO" id="GO:0020037">
    <property type="term" value="F:heme binding"/>
    <property type="evidence" value="ECO:0007669"/>
    <property type="project" value="InterPro"/>
</dbReference>
<dbReference type="Gene3D" id="1.10.630.10">
    <property type="entry name" value="Cytochrome P450"/>
    <property type="match status" value="1"/>
</dbReference>
<keyword evidence="10 13" id="KW-0472">Membrane</keyword>
<evidence type="ECO:0000256" key="12">
    <source>
        <dbReference type="RuleBase" id="RU000461"/>
    </source>
</evidence>
<organism evidence="14 15">
    <name type="scientific">Triticum turgidum subsp. durum</name>
    <name type="common">Durum wheat</name>
    <name type="synonym">Triticum durum</name>
    <dbReference type="NCBI Taxonomy" id="4567"/>
    <lineage>
        <taxon>Eukaryota</taxon>
        <taxon>Viridiplantae</taxon>
        <taxon>Streptophyta</taxon>
        <taxon>Embryophyta</taxon>
        <taxon>Tracheophyta</taxon>
        <taxon>Spermatophyta</taxon>
        <taxon>Magnoliopsida</taxon>
        <taxon>Liliopsida</taxon>
        <taxon>Poales</taxon>
        <taxon>Poaceae</taxon>
        <taxon>BOP clade</taxon>
        <taxon>Pooideae</taxon>
        <taxon>Triticodae</taxon>
        <taxon>Triticeae</taxon>
        <taxon>Triticinae</taxon>
        <taxon>Triticum</taxon>
    </lineage>
</organism>
<dbReference type="SUPFAM" id="SSF48264">
    <property type="entry name" value="Cytochrome P450"/>
    <property type="match status" value="1"/>
</dbReference>